<dbReference type="InterPro" id="IPR006366">
    <property type="entry name" value="CobA/CysG_C"/>
</dbReference>
<keyword evidence="12" id="KW-1185">Reference proteome</keyword>
<organism evidence="11 12">
    <name type="scientific">Thalassotalea fonticola</name>
    <dbReference type="NCBI Taxonomy" id="3065649"/>
    <lineage>
        <taxon>Bacteria</taxon>
        <taxon>Pseudomonadati</taxon>
        <taxon>Pseudomonadota</taxon>
        <taxon>Gammaproteobacteria</taxon>
        <taxon>Alteromonadales</taxon>
        <taxon>Colwelliaceae</taxon>
        <taxon>Thalassotalea</taxon>
    </lineage>
</organism>
<keyword evidence="4 9" id="KW-0489">Methyltransferase</keyword>
<protein>
    <recommendedName>
        <fullName evidence="3">uroporphyrinogen-III C-methyltransferase</fullName>
        <ecNumber evidence="3">2.1.1.107</ecNumber>
    </recommendedName>
</protein>
<dbReference type="Pfam" id="PF00590">
    <property type="entry name" value="TP_methylase"/>
    <property type="match status" value="1"/>
</dbReference>
<dbReference type="PROSITE" id="PS00840">
    <property type="entry name" value="SUMT_2"/>
    <property type="match status" value="1"/>
</dbReference>
<dbReference type="CDD" id="cd11642">
    <property type="entry name" value="SUMT"/>
    <property type="match status" value="1"/>
</dbReference>
<keyword evidence="7" id="KW-0627">Porphyrin biosynthesis</keyword>
<keyword evidence="5 9" id="KW-0808">Transferase</keyword>
<evidence type="ECO:0000313" key="11">
    <source>
        <dbReference type="EMBL" id="WOH35949.1"/>
    </source>
</evidence>
<dbReference type="SUPFAM" id="SSF53790">
    <property type="entry name" value="Tetrapyrrole methylase"/>
    <property type="match status" value="1"/>
</dbReference>
<evidence type="ECO:0000256" key="9">
    <source>
        <dbReference type="RuleBase" id="RU003960"/>
    </source>
</evidence>
<dbReference type="NCBIfam" id="TIGR01469">
    <property type="entry name" value="cobA_cysG_Cterm"/>
    <property type="match status" value="1"/>
</dbReference>
<accession>A0ABZ0GJ98</accession>
<feature type="domain" description="Tetrapyrrole methylase" evidence="10">
    <location>
        <begin position="41"/>
        <end position="248"/>
    </location>
</feature>
<comment type="pathway">
    <text evidence="1">Cofactor biosynthesis; adenosylcobalamin biosynthesis.</text>
</comment>
<evidence type="ECO:0000256" key="1">
    <source>
        <dbReference type="ARBA" id="ARBA00004953"/>
    </source>
</evidence>
<dbReference type="InterPro" id="IPR000878">
    <property type="entry name" value="4pyrrol_Mease"/>
</dbReference>
<gene>
    <name evidence="11" type="primary">cobA</name>
    <name evidence="11" type="ORF">RI844_11205</name>
</gene>
<name>A0ABZ0GJ98_9GAMM</name>
<evidence type="ECO:0000256" key="8">
    <source>
        <dbReference type="ARBA" id="ARBA00025705"/>
    </source>
</evidence>
<dbReference type="Gene3D" id="3.40.1010.10">
    <property type="entry name" value="Cobalt-precorrin-4 Transmethylase, Domain 1"/>
    <property type="match status" value="1"/>
</dbReference>
<dbReference type="InterPro" id="IPR014776">
    <property type="entry name" value="4pyrrole_Mease_sub2"/>
</dbReference>
<evidence type="ECO:0000259" key="10">
    <source>
        <dbReference type="Pfam" id="PF00590"/>
    </source>
</evidence>
<evidence type="ECO:0000256" key="4">
    <source>
        <dbReference type="ARBA" id="ARBA00022603"/>
    </source>
</evidence>
<dbReference type="EMBL" id="CP136600">
    <property type="protein sequence ID" value="WOH35949.1"/>
    <property type="molecule type" value="Genomic_DNA"/>
</dbReference>
<evidence type="ECO:0000256" key="2">
    <source>
        <dbReference type="ARBA" id="ARBA00005879"/>
    </source>
</evidence>
<evidence type="ECO:0000256" key="6">
    <source>
        <dbReference type="ARBA" id="ARBA00022691"/>
    </source>
</evidence>
<dbReference type="InterPro" id="IPR050161">
    <property type="entry name" value="Siro_Cobalamin_biosynth"/>
</dbReference>
<dbReference type="NCBIfam" id="NF004790">
    <property type="entry name" value="PRK06136.1"/>
    <property type="match status" value="1"/>
</dbReference>
<evidence type="ECO:0000256" key="3">
    <source>
        <dbReference type="ARBA" id="ARBA00012162"/>
    </source>
</evidence>
<keyword evidence="6" id="KW-0949">S-adenosyl-L-methionine</keyword>
<dbReference type="EC" id="2.1.1.107" evidence="3"/>
<evidence type="ECO:0000313" key="12">
    <source>
        <dbReference type="Proteomes" id="UP001301442"/>
    </source>
</evidence>
<dbReference type="InterPro" id="IPR003043">
    <property type="entry name" value="Uropor_MeTrfase_CS"/>
</dbReference>
<evidence type="ECO:0000256" key="5">
    <source>
        <dbReference type="ARBA" id="ARBA00022679"/>
    </source>
</evidence>
<sequence>MSSSSILNPFYSFTRLIKMSLGNNNVTHNTDVEKANRHGQVYLIGGGCGDPELLTMKAHRILQSADVIMVDWLVNPDMYQYFPKQAKVEFVGKKCGKHSMHQDEICQTMLGHAQAGKTVIRLKGGDPSIFGRLAEETEILTKHQIPFAIIPGITAASGCAAYSGIPLTHRDCAQSVRFVTASLKDTEAEANWQNIANEKDTLVFYMGLNKVAQISQRLIKYGMRETMPIAIVDQGTLAEQQVCCSDLTNIANDMKFYDFKGPALIIVGEVVNKRQVISDPMLSAVELQTQS</sequence>
<proteinExistence type="inferred from homology"/>
<dbReference type="GO" id="GO:0004851">
    <property type="term" value="F:uroporphyrin-III C-methyltransferase activity"/>
    <property type="evidence" value="ECO:0007669"/>
    <property type="project" value="UniProtKB-EC"/>
</dbReference>
<dbReference type="PANTHER" id="PTHR45790:SF1">
    <property type="entry name" value="SIROHEME SYNTHASE"/>
    <property type="match status" value="1"/>
</dbReference>
<dbReference type="Gene3D" id="3.30.950.10">
    <property type="entry name" value="Methyltransferase, Cobalt-precorrin-4 Transmethylase, Domain 2"/>
    <property type="match status" value="1"/>
</dbReference>
<dbReference type="GO" id="GO:0032259">
    <property type="term" value="P:methylation"/>
    <property type="evidence" value="ECO:0007669"/>
    <property type="project" value="UniProtKB-KW"/>
</dbReference>
<dbReference type="Proteomes" id="UP001301442">
    <property type="component" value="Chromosome"/>
</dbReference>
<reference evidence="11 12" key="1">
    <citation type="submission" date="2023-09" db="EMBL/GenBank/DDBJ databases">
        <authorList>
            <person name="Qi X."/>
        </authorList>
    </citation>
    <scope>NUCLEOTIDE SEQUENCE [LARGE SCALE GENOMIC DNA]</scope>
    <source>
        <strain evidence="11 12">S1-1</strain>
    </source>
</reference>
<dbReference type="RefSeq" id="WP_348394764.1">
    <property type="nucleotide sequence ID" value="NZ_CP136600.1"/>
</dbReference>
<dbReference type="InterPro" id="IPR014777">
    <property type="entry name" value="4pyrrole_Mease_sub1"/>
</dbReference>
<dbReference type="PANTHER" id="PTHR45790">
    <property type="entry name" value="SIROHEME SYNTHASE-RELATED"/>
    <property type="match status" value="1"/>
</dbReference>
<evidence type="ECO:0000256" key="7">
    <source>
        <dbReference type="ARBA" id="ARBA00023244"/>
    </source>
</evidence>
<comment type="pathway">
    <text evidence="8">Porphyrin-containing compound metabolism; siroheme biosynthesis; precorrin-2 from uroporphyrinogen III: step 1/1.</text>
</comment>
<comment type="similarity">
    <text evidence="2 9">Belongs to the precorrin methyltransferase family.</text>
</comment>
<dbReference type="InterPro" id="IPR035996">
    <property type="entry name" value="4pyrrol_Methylase_sf"/>
</dbReference>